<evidence type="ECO:0000256" key="1">
    <source>
        <dbReference type="SAM" id="SignalP"/>
    </source>
</evidence>
<protein>
    <recommendedName>
        <fullName evidence="4">DUF3298 domain-containing protein</fullName>
    </recommendedName>
</protein>
<feature type="signal peptide" evidence="1">
    <location>
        <begin position="1"/>
        <end position="23"/>
    </location>
</feature>
<dbReference type="RefSeq" id="WP_226179436.1">
    <property type="nucleotide sequence ID" value="NZ_JAJADR010000008.1"/>
</dbReference>
<proteinExistence type="predicted"/>
<keyword evidence="3" id="KW-1185">Reference proteome</keyword>
<accession>A0ABS8AXE3</accession>
<gene>
    <name evidence="2" type="ORF">LGH74_21005</name>
</gene>
<organism evidence="2 3">
    <name type="scientific">Hymenobacter lucidus</name>
    <dbReference type="NCBI Taxonomy" id="2880930"/>
    <lineage>
        <taxon>Bacteria</taxon>
        <taxon>Pseudomonadati</taxon>
        <taxon>Bacteroidota</taxon>
        <taxon>Cytophagia</taxon>
        <taxon>Cytophagales</taxon>
        <taxon>Hymenobacteraceae</taxon>
        <taxon>Hymenobacter</taxon>
    </lineage>
</organism>
<evidence type="ECO:0008006" key="4">
    <source>
        <dbReference type="Google" id="ProtNLM"/>
    </source>
</evidence>
<name>A0ABS8AXE3_9BACT</name>
<feature type="chain" id="PRO_5046035319" description="DUF3298 domain-containing protein" evidence="1">
    <location>
        <begin position="24"/>
        <end position="296"/>
    </location>
</feature>
<keyword evidence="1" id="KW-0732">Signal</keyword>
<dbReference type="EMBL" id="JAJADR010000008">
    <property type="protein sequence ID" value="MCB2410482.1"/>
    <property type="molecule type" value="Genomic_DNA"/>
</dbReference>
<sequence length="296" mass="32770">MKKLLRWLLGVGAVLSGAQPVNAQANTGGQATIYPVAVQGEAARFAVPQVRLPDAAVARRINRRLLAFVTSEFSTIDSTASPRRQLQQAARECCYDEDSKTWWAGGQGLSGTSYGVLLNQNYLLSFEFSRDWQGLTEPATYHLTFNLRTGRLLTLPELVADPPAQLERRLGLAISRRLHDELAGVVASYGDSTLIAHVAQLYGLDDWNTSPQAAQRLYVGSGAAIDPSESLFYLTEFALRPDALLLFHPVGLSRLDFEFLPDETYVFPYARLQPRAILQPVVEATRDRKKAVNNHK</sequence>
<comment type="caution">
    <text evidence="2">The sequence shown here is derived from an EMBL/GenBank/DDBJ whole genome shotgun (WGS) entry which is preliminary data.</text>
</comment>
<dbReference type="Proteomes" id="UP001165296">
    <property type="component" value="Unassembled WGS sequence"/>
</dbReference>
<evidence type="ECO:0000313" key="2">
    <source>
        <dbReference type="EMBL" id="MCB2410482.1"/>
    </source>
</evidence>
<reference evidence="2" key="1">
    <citation type="submission" date="2021-10" db="EMBL/GenBank/DDBJ databases">
        <authorList>
            <person name="Dean J.D."/>
            <person name="Kim M.K."/>
            <person name="Newey C.N."/>
            <person name="Stoker T.S."/>
            <person name="Thompson D.W."/>
            <person name="Grose J.H."/>
        </authorList>
    </citation>
    <scope>NUCLEOTIDE SEQUENCE</scope>
    <source>
        <strain evidence="2">BT178</strain>
    </source>
</reference>
<evidence type="ECO:0000313" key="3">
    <source>
        <dbReference type="Proteomes" id="UP001165296"/>
    </source>
</evidence>